<reference evidence="1 2" key="1">
    <citation type="submission" date="2023-09" db="EMBL/GenBank/DDBJ databases">
        <title>Novel taxa isolated from Blanes Bay.</title>
        <authorList>
            <person name="Rey-Velasco X."/>
            <person name="Lucena T."/>
        </authorList>
    </citation>
    <scope>NUCLEOTIDE SEQUENCE [LARGE SCALE GENOMIC DNA]</scope>
    <source>
        <strain evidence="1 2">S356</strain>
    </source>
</reference>
<accession>A0ABU3LGK5</accession>
<keyword evidence="2" id="KW-1185">Reference proteome</keyword>
<dbReference type="EMBL" id="JAVTTO010000004">
    <property type="protein sequence ID" value="MDT7832855.1"/>
    <property type="molecule type" value="Genomic_DNA"/>
</dbReference>
<gene>
    <name evidence="1" type="ORF">RQM59_10725</name>
</gene>
<proteinExistence type="predicted"/>
<evidence type="ECO:0008006" key="3">
    <source>
        <dbReference type="Google" id="ProtNLM"/>
    </source>
</evidence>
<protein>
    <recommendedName>
        <fullName evidence="3">LUD domain-containing protein</fullName>
    </recommendedName>
</protein>
<dbReference type="Proteomes" id="UP001257277">
    <property type="component" value="Unassembled WGS sequence"/>
</dbReference>
<sequence length="194" mass="21867">MSFFKKLFKLASSNDEEIKEQEVNLSLDDAFVHNFIQKGGKFLYCISTNELKSNLNNILVENNWSKITCLNTDIGDLVDHTNIEISSEFNNSTPFFSNCEHLISDCGDILFSSNQLGSKKLASLTEDFIVYARTSQIVKNTGQGLTGIKANFKENIPTNISAVKNYQINPEDDNFLNYGNSNTKNLYLLLLEDL</sequence>
<evidence type="ECO:0000313" key="1">
    <source>
        <dbReference type="EMBL" id="MDT7832855.1"/>
    </source>
</evidence>
<dbReference type="InterPro" id="IPR037171">
    <property type="entry name" value="NagB/RpiA_transferase-like"/>
</dbReference>
<comment type="caution">
    <text evidence="1">The sequence shown here is derived from an EMBL/GenBank/DDBJ whole genome shotgun (WGS) entry which is preliminary data.</text>
</comment>
<evidence type="ECO:0000313" key="2">
    <source>
        <dbReference type="Proteomes" id="UP001257277"/>
    </source>
</evidence>
<dbReference type="RefSeq" id="WP_349242108.1">
    <property type="nucleotide sequence ID" value="NZ_JAVTTO010000004.1"/>
</dbReference>
<dbReference type="SUPFAM" id="SSF100950">
    <property type="entry name" value="NagB/RpiA/CoA transferase-like"/>
    <property type="match status" value="1"/>
</dbReference>
<name>A0ABU3LGK5_9FLAO</name>
<organism evidence="1 2">
    <name type="scientific">Asprobacillus argus</name>
    <dbReference type="NCBI Taxonomy" id="3076534"/>
    <lineage>
        <taxon>Bacteria</taxon>
        <taxon>Pseudomonadati</taxon>
        <taxon>Bacteroidota</taxon>
        <taxon>Flavobacteriia</taxon>
        <taxon>Flavobacteriales</taxon>
        <taxon>Flavobacteriaceae</taxon>
        <taxon>Asprobacillus</taxon>
    </lineage>
</organism>